<evidence type="ECO:0000256" key="6">
    <source>
        <dbReference type="ARBA" id="ARBA00023136"/>
    </source>
</evidence>
<name>A0ABP8KN17_9MICO</name>
<dbReference type="Gene3D" id="1.20.144.10">
    <property type="entry name" value="Phosphatidic acid phosphatase type 2/haloperoxidase"/>
    <property type="match status" value="1"/>
</dbReference>
<evidence type="ECO:0000256" key="4">
    <source>
        <dbReference type="ARBA" id="ARBA00022801"/>
    </source>
</evidence>
<evidence type="ECO:0000256" key="2">
    <source>
        <dbReference type="ARBA" id="ARBA00022475"/>
    </source>
</evidence>
<accession>A0ABP8KN17</accession>
<evidence type="ECO:0000313" key="10">
    <source>
        <dbReference type="Proteomes" id="UP001500945"/>
    </source>
</evidence>
<evidence type="ECO:0000313" key="9">
    <source>
        <dbReference type="EMBL" id="GAA4410279.1"/>
    </source>
</evidence>
<feature type="region of interest" description="Disordered" evidence="7">
    <location>
        <begin position="1"/>
        <end position="22"/>
    </location>
</feature>
<organism evidence="9 10">
    <name type="scientific">Fodinibacter luteus</name>
    <dbReference type="NCBI Taxonomy" id="552064"/>
    <lineage>
        <taxon>Bacteria</taxon>
        <taxon>Bacillati</taxon>
        <taxon>Actinomycetota</taxon>
        <taxon>Actinomycetes</taxon>
        <taxon>Micrococcales</taxon>
        <taxon>Intrasporangiaceae</taxon>
        <taxon>Fodinibacter (ex Wang et al. 2009)</taxon>
    </lineage>
</organism>
<keyword evidence="5" id="KW-1133">Transmembrane helix</keyword>
<evidence type="ECO:0000256" key="1">
    <source>
        <dbReference type="ARBA" id="ARBA00004651"/>
    </source>
</evidence>
<keyword evidence="2" id="KW-1003">Cell membrane</keyword>
<evidence type="ECO:0000256" key="3">
    <source>
        <dbReference type="ARBA" id="ARBA00022692"/>
    </source>
</evidence>
<dbReference type="PANTHER" id="PTHR14969:SF62">
    <property type="entry name" value="DECAPRENYLPHOSPHORYL-5-PHOSPHORIBOSE PHOSPHATASE RV3807C-RELATED"/>
    <property type="match status" value="1"/>
</dbReference>
<dbReference type="EMBL" id="BAABGM010000020">
    <property type="protein sequence ID" value="GAA4410279.1"/>
    <property type="molecule type" value="Genomic_DNA"/>
</dbReference>
<reference evidence="10" key="1">
    <citation type="journal article" date="2019" name="Int. J. Syst. Evol. Microbiol.">
        <title>The Global Catalogue of Microorganisms (GCM) 10K type strain sequencing project: providing services to taxonomists for standard genome sequencing and annotation.</title>
        <authorList>
            <consortium name="The Broad Institute Genomics Platform"/>
            <consortium name="The Broad Institute Genome Sequencing Center for Infectious Disease"/>
            <person name="Wu L."/>
            <person name="Ma J."/>
        </authorList>
    </citation>
    <scope>NUCLEOTIDE SEQUENCE [LARGE SCALE GENOMIC DNA]</scope>
    <source>
        <strain evidence="10">JCM 17809</strain>
    </source>
</reference>
<keyword evidence="4" id="KW-0378">Hydrolase</keyword>
<comment type="caution">
    <text evidence="9">The sequence shown here is derived from an EMBL/GenBank/DDBJ whole genome shotgun (WGS) entry which is preliminary data.</text>
</comment>
<evidence type="ECO:0000259" key="8">
    <source>
        <dbReference type="SMART" id="SM00014"/>
    </source>
</evidence>
<feature type="domain" description="Phosphatidic acid phosphatase type 2/haloperoxidase" evidence="8">
    <location>
        <begin position="106"/>
        <end position="218"/>
    </location>
</feature>
<dbReference type="CDD" id="cd01610">
    <property type="entry name" value="PAP2_like"/>
    <property type="match status" value="1"/>
</dbReference>
<dbReference type="Pfam" id="PF01569">
    <property type="entry name" value="PAP2"/>
    <property type="match status" value="1"/>
</dbReference>
<evidence type="ECO:0000256" key="5">
    <source>
        <dbReference type="ARBA" id="ARBA00022989"/>
    </source>
</evidence>
<dbReference type="SMART" id="SM00014">
    <property type="entry name" value="acidPPc"/>
    <property type="match status" value="1"/>
</dbReference>
<evidence type="ECO:0000256" key="7">
    <source>
        <dbReference type="SAM" id="MobiDB-lite"/>
    </source>
</evidence>
<comment type="subcellular location">
    <subcellularLocation>
        <location evidence="1">Cell membrane</location>
        <topology evidence="1">Multi-pass membrane protein</topology>
    </subcellularLocation>
</comment>
<sequence length="231" mass="23978">MSTGGPTGEPGMPAAPDGSVAPAEERLAERLAGLSATEHPVAVRLAPVLRRLGHYDRLVYRAVARTHTPALDEPLRRLSDLANFSKPWFAVAALLAVAGGPTGRRAALTGVAAIGAASLVVNQPMKQLGGRSRPDRVLHEVPRPRWVEMPTSTSFPSGHSASAAAFAVSVGDVVPALRVPLRIAAGTVAFSRVHTGVHYPGDVAVGVVTGALLGRLVSRVGARIGRAEVRV</sequence>
<dbReference type="Proteomes" id="UP001500945">
    <property type="component" value="Unassembled WGS sequence"/>
</dbReference>
<dbReference type="PANTHER" id="PTHR14969">
    <property type="entry name" value="SPHINGOSINE-1-PHOSPHATE PHOSPHOHYDROLASE"/>
    <property type="match status" value="1"/>
</dbReference>
<proteinExistence type="predicted"/>
<keyword evidence="6" id="KW-0472">Membrane</keyword>
<keyword evidence="3" id="KW-0812">Transmembrane</keyword>
<gene>
    <name evidence="9" type="ORF">GCM10023168_29810</name>
</gene>
<keyword evidence="10" id="KW-1185">Reference proteome</keyword>
<dbReference type="InterPro" id="IPR000326">
    <property type="entry name" value="PAP2/HPO"/>
</dbReference>
<dbReference type="InterPro" id="IPR036938">
    <property type="entry name" value="PAP2/HPO_sf"/>
</dbReference>
<dbReference type="SUPFAM" id="SSF48317">
    <property type="entry name" value="Acid phosphatase/Vanadium-dependent haloperoxidase"/>
    <property type="match status" value="1"/>
</dbReference>
<protein>
    <submittedName>
        <fullName evidence="9">Phosphatase PAP2 family protein</fullName>
    </submittedName>
</protein>